<keyword evidence="14" id="KW-1185">Reference proteome</keyword>
<evidence type="ECO:0000256" key="10">
    <source>
        <dbReference type="ARBA" id="ARBA00023295"/>
    </source>
</evidence>
<feature type="chain" id="PRO_5032550288" description="alpha-amylase" evidence="11">
    <location>
        <begin position="25"/>
        <end position="554"/>
    </location>
</feature>
<dbReference type="InterPro" id="IPR013777">
    <property type="entry name" value="A-amylase-like"/>
</dbReference>
<dbReference type="PIRSF" id="PIRSF001024">
    <property type="entry name" value="Alph-amyl_fung"/>
    <property type="match status" value="1"/>
</dbReference>
<proteinExistence type="inferred from homology"/>
<dbReference type="SUPFAM" id="SSF51445">
    <property type="entry name" value="(Trans)glycosidases"/>
    <property type="match status" value="1"/>
</dbReference>
<keyword evidence="7" id="KW-0378">Hydrolase</keyword>
<dbReference type="PROSITE" id="PS51257">
    <property type="entry name" value="PROKAR_LIPOPROTEIN"/>
    <property type="match status" value="1"/>
</dbReference>
<gene>
    <name evidence="13" type="ORF">HNR42_001346</name>
</gene>
<keyword evidence="5" id="KW-0479">Metal-binding</keyword>
<evidence type="ECO:0000256" key="6">
    <source>
        <dbReference type="ARBA" id="ARBA00022729"/>
    </source>
</evidence>
<comment type="similarity">
    <text evidence="3">Belongs to the glycosyl hydrolase 13 family.</text>
</comment>
<dbReference type="InterPro" id="IPR013780">
    <property type="entry name" value="Glyco_hydro_b"/>
</dbReference>
<dbReference type="AlphaFoldDB" id="A0A841HYG2"/>
<feature type="signal peptide" evidence="11">
    <location>
        <begin position="1"/>
        <end position="24"/>
    </location>
</feature>
<keyword evidence="10 13" id="KW-0326">Glycosidase</keyword>
<dbReference type="Gene3D" id="3.20.20.80">
    <property type="entry name" value="Glycosidases"/>
    <property type="match status" value="1"/>
</dbReference>
<accession>A0A841HYG2</accession>
<keyword evidence="6 11" id="KW-0732">Signal</keyword>
<comment type="catalytic activity">
    <reaction evidence="1">
        <text>Endohydrolysis of (1-&gt;4)-alpha-D-glucosidic linkages in polysaccharides containing three or more (1-&gt;4)-alpha-linked D-glucose units.</text>
        <dbReference type="EC" id="3.2.1.1"/>
    </reaction>
</comment>
<dbReference type="GO" id="GO:0005975">
    <property type="term" value="P:carbohydrate metabolic process"/>
    <property type="evidence" value="ECO:0007669"/>
    <property type="project" value="InterPro"/>
</dbReference>
<dbReference type="RefSeq" id="WP_183985835.1">
    <property type="nucleotide sequence ID" value="NZ_JACHHG010000004.1"/>
</dbReference>
<dbReference type="GO" id="GO:0005509">
    <property type="term" value="F:calcium ion binding"/>
    <property type="evidence" value="ECO:0007669"/>
    <property type="project" value="InterPro"/>
</dbReference>
<evidence type="ECO:0000313" key="13">
    <source>
        <dbReference type="EMBL" id="MBB6097923.1"/>
    </source>
</evidence>
<comment type="cofactor">
    <cofactor evidence="2">
        <name>Ca(2+)</name>
        <dbReference type="ChEBI" id="CHEBI:29108"/>
    </cofactor>
</comment>
<evidence type="ECO:0000256" key="5">
    <source>
        <dbReference type="ARBA" id="ARBA00022723"/>
    </source>
</evidence>
<dbReference type="Pfam" id="PF00128">
    <property type="entry name" value="Alpha-amylase"/>
    <property type="match status" value="2"/>
</dbReference>
<evidence type="ECO:0000256" key="8">
    <source>
        <dbReference type="ARBA" id="ARBA00022837"/>
    </source>
</evidence>
<dbReference type="InterPro" id="IPR017853">
    <property type="entry name" value="GH"/>
</dbReference>
<reference evidence="13 14" key="1">
    <citation type="submission" date="2020-08" db="EMBL/GenBank/DDBJ databases">
        <title>Genomic Encyclopedia of Type Strains, Phase IV (KMG-IV): sequencing the most valuable type-strain genomes for metagenomic binning, comparative biology and taxonomic classification.</title>
        <authorList>
            <person name="Goeker M."/>
        </authorList>
    </citation>
    <scope>NUCLEOTIDE SEQUENCE [LARGE SCALE GENOMIC DNA]</scope>
    <source>
        <strain evidence="13 14">DSM 21458</strain>
    </source>
</reference>
<evidence type="ECO:0000256" key="3">
    <source>
        <dbReference type="ARBA" id="ARBA00008061"/>
    </source>
</evidence>
<protein>
    <recommendedName>
        <fullName evidence="4">alpha-amylase</fullName>
        <ecNumber evidence="4">3.2.1.1</ecNumber>
    </recommendedName>
</protein>
<evidence type="ECO:0000256" key="1">
    <source>
        <dbReference type="ARBA" id="ARBA00000548"/>
    </source>
</evidence>
<dbReference type="GO" id="GO:0004556">
    <property type="term" value="F:alpha-amylase activity"/>
    <property type="evidence" value="ECO:0007669"/>
    <property type="project" value="UniProtKB-EC"/>
</dbReference>
<dbReference type="PANTHER" id="PTHR10357:SF215">
    <property type="entry name" value="ALPHA-AMYLASE 1"/>
    <property type="match status" value="1"/>
</dbReference>
<evidence type="ECO:0000256" key="11">
    <source>
        <dbReference type="SAM" id="SignalP"/>
    </source>
</evidence>
<evidence type="ECO:0000256" key="4">
    <source>
        <dbReference type="ARBA" id="ARBA00012595"/>
    </source>
</evidence>
<dbReference type="Gene3D" id="2.60.40.1180">
    <property type="entry name" value="Golgi alpha-mannosidase II"/>
    <property type="match status" value="1"/>
</dbReference>
<name>A0A841HYG2_9DEIO</name>
<dbReference type="Proteomes" id="UP000569951">
    <property type="component" value="Unassembled WGS sequence"/>
</dbReference>
<dbReference type="EC" id="3.2.1.1" evidence="4"/>
<dbReference type="PANTHER" id="PTHR10357">
    <property type="entry name" value="ALPHA-AMYLASE FAMILY MEMBER"/>
    <property type="match status" value="1"/>
</dbReference>
<evidence type="ECO:0000256" key="2">
    <source>
        <dbReference type="ARBA" id="ARBA00001913"/>
    </source>
</evidence>
<comment type="caution">
    <text evidence="13">The sequence shown here is derived from an EMBL/GenBank/DDBJ whole genome shotgun (WGS) entry which is preliminary data.</text>
</comment>
<feature type="domain" description="Glycosyl hydrolase family 13 catalytic" evidence="12">
    <location>
        <begin position="58"/>
        <end position="438"/>
    </location>
</feature>
<dbReference type="InterPro" id="IPR006047">
    <property type="entry name" value="GH13_cat_dom"/>
</dbReference>
<evidence type="ECO:0000256" key="9">
    <source>
        <dbReference type="ARBA" id="ARBA00023277"/>
    </source>
</evidence>
<evidence type="ECO:0000313" key="14">
    <source>
        <dbReference type="Proteomes" id="UP000569951"/>
    </source>
</evidence>
<keyword evidence="9" id="KW-0119">Carbohydrate metabolism</keyword>
<dbReference type="EMBL" id="JACHHG010000004">
    <property type="protein sequence ID" value="MBB6097923.1"/>
    <property type="molecule type" value="Genomic_DNA"/>
</dbReference>
<dbReference type="Pfam" id="PF02806">
    <property type="entry name" value="Alpha-amylase_C"/>
    <property type="match status" value="1"/>
</dbReference>
<dbReference type="InterPro" id="IPR006048">
    <property type="entry name" value="A-amylase/branching_C"/>
</dbReference>
<organism evidence="13 14">
    <name type="scientific">Deinobacterium chartae</name>
    <dbReference type="NCBI Taxonomy" id="521158"/>
    <lineage>
        <taxon>Bacteria</taxon>
        <taxon>Thermotogati</taxon>
        <taxon>Deinococcota</taxon>
        <taxon>Deinococci</taxon>
        <taxon>Deinococcales</taxon>
        <taxon>Deinococcaceae</taxon>
        <taxon>Deinobacterium</taxon>
    </lineage>
</organism>
<sequence>MKRVSLIVLTLALAACGQTPQPPAAEPAESVAESVAESPGLSAQAFNPLLWQQQVIYLAIPDRFHNGNPNNDKLGANFCLDAQWPLKFHGGDLAGLRQKLPYLKDLGVTTVWTTPLYRQVPEFKANTPEASCGYHGYWADFDQNGAVEVEPKLGTAADVDALIQDLHARGMRYMMDMVVNHAGYNARIVTQKPEWFHANCMGDDVNCPLAELPDFKHESNEVANYLTHLSRNWAKAFDIDAIRMDTVKQVPLDYWKNSWVPGMRAEKPDLFLLGEAFLQDSAAQLKPYLDAGFDSTFAMPLQRTMVEVFAKEGSTNLLADRLQDTLSTLGLQRALLQVNLLDNHDVPRFLNEPGLGVPEEEIRRRYQLGLGALFTLPGVPQLFYGNEVGLYGGKDPDNRRDMPKWAWTEAERTGINPEEALPDPQATFGLTKKLIEVRKKTPALYRGYYAEMWRANGGANVFAFYRGSGTSRVIVVFNNGAVSSGDIAIPVSANTGITSSDRTAMSAFTGRTFKEVVGTAAPDQVQITEGVFKINLPPKTFGIYVQQQQAKKAP</sequence>
<evidence type="ECO:0000259" key="12">
    <source>
        <dbReference type="SMART" id="SM00642"/>
    </source>
</evidence>
<evidence type="ECO:0000256" key="7">
    <source>
        <dbReference type="ARBA" id="ARBA00022801"/>
    </source>
</evidence>
<keyword evidence="8" id="KW-0106">Calcium</keyword>
<dbReference type="SMART" id="SM00642">
    <property type="entry name" value="Aamy"/>
    <property type="match status" value="1"/>
</dbReference>